<evidence type="ECO:0000256" key="1">
    <source>
        <dbReference type="ARBA" id="ARBA00022737"/>
    </source>
</evidence>
<dbReference type="GO" id="GO:0016020">
    <property type="term" value="C:membrane"/>
    <property type="evidence" value="ECO:0007669"/>
    <property type="project" value="InterPro"/>
</dbReference>
<proteinExistence type="predicted"/>
<reference evidence="5 6" key="1">
    <citation type="submission" date="2018-01" db="EMBL/GenBank/DDBJ databases">
        <title>Co-occurrence of chitin degradation, pigmentation and bioactivity in marine Pseudoalteromonas.</title>
        <authorList>
            <person name="Paulsen S."/>
            <person name="Gram L."/>
            <person name="Machado H."/>
        </authorList>
    </citation>
    <scope>NUCLEOTIDE SEQUENCE [LARGE SCALE GENOMIC DNA]</scope>
    <source>
        <strain evidence="5 6">S3898</strain>
    </source>
</reference>
<dbReference type="GO" id="GO:0005509">
    <property type="term" value="F:calcium ion binding"/>
    <property type="evidence" value="ECO:0007669"/>
    <property type="project" value="InterPro"/>
</dbReference>
<evidence type="ECO:0000259" key="4">
    <source>
        <dbReference type="PROSITE" id="PS51782"/>
    </source>
</evidence>
<feature type="non-terminal residue" evidence="5">
    <location>
        <position position="5052"/>
    </location>
</feature>
<dbReference type="Pfam" id="PF25023">
    <property type="entry name" value="TEN_YD-shell"/>
    <property type="match status" value="3"/>
</dbReference>
<dbReference type="Pfam" id="PF05593">
    <property type="entry name" value="RHS_repeat"/>
    <property type="match status" value="2"/>
</dbReference>
<dbReference type="InterPro" id="IPR006644">
    <property type="entry name" value="Cadg"/>
</dbReference>
<dbReference type="Pfam" id="PF05345">
    <property type="entry name" value="He_PIG"/>
    <property type="match status" value="2"/>
</dbReference>
<dbReference type="SMART" id="SM00736">
    <property type="entry name" value="CADG"/>
    <property type="match status" value="1"/>
</dbReference>
<dbReference type="Gene3D" id="3.10.350.10">
    <property type="entry name" value="LysM domain"/>
    <property type="match status" value="1"/>
</dbReference>
<evidence type="ECO:0000313" key="5">
    <source>
        <dbReference type="EMBL" id="RZQ51242.1"/>
    </source>
</evidence>
<dbReference type="InterPro" id="IPR018392">
    <property type="entry name" value="LysM"/>
</dbReference>
<keyword evidence="2" id="KW-1133">Transmembrane helix</keyword>
<comment type="caution">
    <text evidence="5">The sequence shown here is derived from an EMBL/GenBank/DDBJ whole genome shotgun (WGS) entry which is preliminary data.</text>
</comment>
<dbReference type="PANTHER" id="PTHR32305">
    <property type="match status" value="1"/>
</dbReference>
<evidence type="ECO:0000256" key="2">
    <source>
        <dbReference type="SAM" id="Phobius"/>
    </source>
</evidence>
<protein>
    <recommendedName>
        <fullName evidence="7">LysM domain-containing protein</fullName>
    </recommendedName>
</protein>
<dbReference type="SUPFAM" id="SSF49299">
    <property type="entry name" value="PKD domain"/>
    <property type="match status" value="1"/>
</dbReference>
<name>A0A4Q7IIC7_9GAMM</name>
<keyword evidence="2" id="KW-0472">Membrane</keyword>
<dbReference type="EMBL" id="PPSX01000122">
    <property type="protein sequence ID" value="RZQ51242.1"/>
    <property type="molecule type" value="Genomic_DNA"/>
</dbReference>
<dbReference type="InterPro" id="IPR031325">
    <property type="entry name" value="RHS_repeat"/>
</dbReference>
<dbReference type="Gene3D" id="2.60.40.10">
    <property type="entry name" value="Immunoglobulins"/>
    <property type="match status" value="6"/>
</dbReference>
<feature type="transmembrane region" description="Helical" evidence="2">
    <location>
        <begin position="4822"/>
        <end position="4846"/>
    </location>
</feature>
<dbReference type="InterPro" id="IPR056823">
    <property type="entry name" value="TEN-like_YD-shell"/>
</dbReference>
<dbReference type="InterPro" id="IPR013783">
    <property type="entry name" value="Ig-like_fold"/>
</dbReference>
<sequence length="5052" mass="558997">MSAIISGQGLGLFNNTLTQSGQNISAILGQASQGIFVNAATGNLVLQNEDESLKGLGQSLGIVRTYNSQGAFDGDNNDNWRFGFISSWKLVSGRKNNSGSVVELTRGDGFAQKFTYDSAKRAYVSKQGDDAHDVFTINSNGTATLKTDGNKGVVQSFNTSKTLTSVRDKHGYGLTISYESYGDNSSNKRVASIKTQTSSGVETTRFTYHSETVKIEGPIGGGGGGGGPIVITPPDLGGPIGAFGAPLRNSARSSFSSSLSNASTANLSSPPALTTHRKETNLVKTVQTTFKDTNGKLVNQTKLHYKYDDEERLLEVTVDLTPEDNSIADNKIFTTRYTYKGTTNLVETVTQSDQTSMRFYYDYKKRVTKTQDGAGNVTEYKYDSASVTRVIAAGQQTKYVFDSKERVSSVERVVDNQLIKTSYTYDGTDSSHIKTQTNSLGESIEFNYDANGNLLRQEDSAGAVISRTYNSNNQITSETQGGGTKRFVYDSSKRLRFIVDAGGGVTEYRYNSLSLKTSEHHYTKGQYTSSSVKLSTLESWARSTKNQQSQILTEFSYDFRGQLSSKKQYNSVNTSGAGVGAAHIETYVHSYDGKLLKVVTPEQNDRFIKVGTVFSYDGLGRVLSKTDAQNNTTTYQYLDNTSTVATTFANGLVETKLFDRGGNLVSVSKGSAADNDGLGIESFERDTQGRVIAHQHANGAKSHTFYDEGGRVAIKVDIRGQATQYRYDTADRVIEQVEYEVLLNTTSWSSNRPSLSSVEQTLSRQANNNDRHTQTIYNSLGQKRYSVDAEGGVVRYDYDSHGRLTHTHQFSEKIPFLENTFRANAGAPTSNWRVYSHSGEIRQAEQSDYEGSVTKLQGSGKSTGYKLTLPYGENWNKKFSDISWDMKYSESFTVFVSLDTDKGHRYLTYRPDDRPSYQDSTGEYIHHSLGNIADGNWQTISRNLEDDLKQLQPDNEIRDINAFLIRGSGYIGKVDVSQVNEKALDNLSVNPNTITKTQSYNNKGQLDYKVDGEGYATKYYYDNSGQLIATRAYVSQGIPGSVSEDPNDRVNHYFYDAKGNKVGHLSADKSLTRYEYDKNNQKITETIYTQKIMSHPIGSPISPPSGDTLVTRWVYNDIGQLTSHTTPSGSQTSFSYDEMGNLTHKQISTQDSGTVTAQKYQYDLLGREVASLDGNHLVGDNLNSPVNPRQWDVYDPSPAGAKMQAVYDEEYGREVMQLTGSGTSNGFRVQNEGRSPWNITDTTLSWDINYNNSYVFYVSVDTPKGHRYITYRAGTHGSYLSNGYAQIALPTSTKNGQWQNITRDLLADLQSVEPDNTINNVNALLIRGSGKIGQISLLPVSGAELSGPNIRPISDAKTYDLFGNLATYTDREGNKSTYYYDKAGNMTFAINAEGEVTQYEYNGFGQQKTVKKYETKLSATQLSNARMIGGDDASSAYGQNKTVKQYLLQTLGTPFSTESTQFNKLGLLSRTVNAEGYRAGYSYDAFGRLISRSSEEHLSSTDKLSGIYKSTYNFLKNSYDKRGLKTSTYDFDISNGSTRVIETTDYDAFGRIINVTDGNNNSTAFDYKLITDTANKASYEVVTTQTVQGTDRVVKTAYDVLGRKVSVEDSQQNITQFSYDELNNATTVAQPNGTAIRTEKNALGKVSSVMTFNASNQVVDQVEYDYDANGNVTGVYKNGSLVSRSRYNANNQIQIKADGEGRGVTFEYDGAGRVVSKTVDPDGVALETRFAYAKHGQTVTQTNTVTQIQSDGSTRNITQSIETELDSAGRTLSVETSRGGVVEAKTSYNYSQNGTVLSVSKGTGASTLTTQNEYDKLGRLTKTTLGTQETHYDYDDNNNVIMIAQTMDTKVKKTDGTDSQVDNYKITYYGYNQANERIFEFTSTDAIVNSSNKLSLKGSVTRYDYDTQGRVVATSRFKDKVSAFSNVTASASLTVFDRFTDAQSSLSARIAALSSSTSRNYQVYDELGRVALTINGEGGVTETIYNALGQVTEVIGWGQKVASLTTTNLNALKNGTLTKANLSKIGAEVSDSKVRTLYNDQGQPQYTLTLQDDNLASVKMSEYDNAGNVTKTTAFSTLIGYNSTLNNTILSKLSQTPNTNRTSHLYYDDAGRVRFVIDSAGFITEQRYNQVNDLVSTIAYEQSVTANDTLSSKFTNGTLTFEQLESAYSDTLVSDARVSSTQYDSAGNVKLLRHADGTTEQYSYDTNGLKLSYTNQNGATWNYIYDNAGNLEYERGPAQSVYMWSNGNLSEVSNIRATKQFRYDGLGNVVTITEGGQRNNSWYSGMARSVTHFGYDNAGRQTSLSQPRTTNAPSTEVNTYYDALGRATQTQKGNINEFKFYDNASNVRYLVNGEGQVTEQIFDAHGQVSALIKYNNTISVSSLNANTSLADIEDAISTDALDRRIEYRYDAKGNKTFVIAGEQQTKFTFNAYGQETKKEVLKDGDFAVEGYTKIVSRSYYNHLGQKVAELDPNKYLTKYDYNAFGQLDGQIEYAVKIEDDINDHTPPSGGSGNELYGANREISYHYDEMGRVTHKVRANLSVAEYTSGYTLAERSHLVTQYVYDDLGNLTQLQESAQANGDIAQMSFAANDSKAWQYDSAGRLIRTATEQAESTSINYSESQGSALSNNNARAVTALGYDIFGNLVRSKEYANHGGTLNSATSVISTPASSPSDRLKRFEYNNRGQLVKEYNALGHVKTHHYDNVGQLEKTEEAFTEWNNADEAYSFTVTYRELDQHGNILRTNRGSTQSGDYITSGVYFNKDTGVLSGKVVSSGEPGVHKTEVIIKLNARHLDADSDKTQTRTFNSLEGQVSKKAFSGWKKPQSGGDEAKVRVTEYSYNNVGQTLTRTVDIAGEIDNQNVATWTTQYNTFGEVSKDEDGIYVYNNSGQLEKSTKGDGVLKTYHYNKAGYLIQTDHALNGITDIRRDDNGNAIKVKHPIYTGQARPTENYKYDRWGNIIERQYGDSQDITQYRYNHNNQIIKEILPEVNVQNEQAELTVERPENILYYDEQGNLVKRVDGNNNEVLYKYDARGNQIGMQDGEGHQVSYKYDTFGRKVASVDALDKLITTQYNKLDQVLETGQFGVVFNSANKEYVRKNSYEYDELGNRTHEQNAIGGIKSYKHDVHGNVIHAVDEMGREKDYLYNARKQQLKEDYVNLSGREGNEDRIEYNYNGYGNLTTVNDLGGNVTEYFYGKSFGDTSSVMTLNDLGEEVSSEELEDFVDGIGRLTHKKADAYGQDIEYTYYANGWLESITDKSSDSYSYFEYDLKGRRILELKQSWDDLNRVIRHKTRIDYDYHDRINKVETSEFVRRNNNWEEGKILSRIVYQYDAVGNRRSMVVENGIIDGLLIEDGYIFRGDVVLNENQPIDDSQKDIAKFFALYRTPNMTFNGQFQKNDGGTWVNSNPPGIEFNTDGTISGTPTFEAAGTYRILVEATDPTLQDAPTFKAEIILTINNVRAPIEMEPIGTIVAKEGHGVEIELADSFTPDNSDRNIDYEVTGLPAGLSYSVDTGLIFGSLNHNVSGEYEVIVKAYDRNDHTIFREQTFKFQVRDTPLLDGIGEEQTRIYNLYDLTKPQEHGLDYEFTFAIENHSELPFASIKGHGKDSSLELKPTASHGRDEHYKIKIKITQKLKDNGGGNPNSYFSAYGKDEYTSYKEFHLFIEDNKVPNQPLSVAKENLALNENDDLDVTTTNFAQFFNNPDNDKLEYKATLLKSKMVILDEEKDPVVVWEPVKPSTLGIKIEKDHLSGKLQLSGYETYKLHIQAYETNREPANSAEANVTLNLTRYIPDIGIKDIPRQQVEEGETFYFDAKEYFTNNKRPERGSLIYSAENLPNGFYINQSSGEIRSRGQIPDGYAGNYSIRVNAQFENGVSIPVSNTLSLNIKDVTFKTLDEGDTVNIVLADIIEDIPALNNSITLSPSTPDWVELTQNNEILRLTPDATDGKNGAYTFEVIFQSIDYENNTVTERASHKFVIKVNDTQQPNQGPSGEISNKWVREGESFKIDLTKELKDPDGDELNYTYKFFIHKADSSPEWEEISDISQVTGLSSGILESKGKLDYNASGWYKIEVTATETKSTKLSHQSEFEFTIQDVTPNQAPTVSIKGNEAFKVGTSTLLTADGNDNDGSITDYEWKTSSELSITRNKDKATITSDVVGEHWVKVRVKDNRGAWSNWSRKAITVTQHTPNNAPRKNVPKITFTSKKNTRFDYKIPNTTFTDPDGDTLTYSLRNEAGSELFIDGDRIKSNGKLSGKDPIQFTLIASDPDGLEASVRFNIEFESEDNERPVYIDKALGLSSDNQGNMVIEQPSEQNTQAEQGESEQSNANTRQEYFFAYDKNNRVVIDGGSFDAINQQITTKTQGQYFSYNAVGQHELVISNANKSAERYLYNSWGQLTQTHSYYNDDDSNLYNSRDSLLSSSNHAENWLNKSIFIYDGMGRVTDQKQYYDANENLLVTKEYTDGDSGPYYYNVKVYYGGAIKSRSHTSYNAAGEVIGSSQYGLGIQKDDLLNDAIETPSTIHNHLPVRVHFNNLWNENELEEKSSTEGYEYDGSGKLQGYQYNQTADLPPGQSEQLEHTFRKTYEKRSQYLESAVFAQGNSHLKNATTYSSYDANGNRTRIEEVNEVDSQVKSRYMRYDTEGNLLSKVTGTQAHKLRENYDLQHTEYDADSDTIIEYETTFTTEVGFKEDEVYGRSSGSYYIYGSGNYLGEINKSGTNNIKNQHFSGPNGSSAMVMARHTVKSGDTLKSLAKQYYGSESLWYIIADQNSLGAGSQLTEGTTLSIPERANSFNSHNNFNPINLAEVIGDTTPSMPYVPPPPEANCNAVAAIVMIAVAVVATIATAGAAAGFAGTQVGIFSGGLSVLGGGAAAGALSGVAAAAIGGFVGSVASQVVGKAMGAVDSFSLKNALASGLTTAATAGMGSYLQGAGTWANNGKDSINAITKLKTLSSTGKAIMGATSAISSVAANKLVGNQASFRWGNVAASALTSYASSELGFGDPDTLSGGITSGNIAADTIGGIANNAIGYGADKLFGNQASWNFGNVAVDAFGNALGN</sequence>
<dbReference type="PROSITE" id="PS51782">
    <property type="entry name" value="LYSM"/>
    <property type="match status" value="1"/>
</dbReference>
<dbReference type="NCBIfam" id="TIGR01643">
    <property type="entry name" value="YD_repeat_2x"/>
    <property type="match status" value="4"/>
</dbReference>
<feature type="domain" description="Cadherin" evidence="3">
    <location>
        <begin position="4012"/>
        <end position="4101"/>
    </location>
</feature>
<dbReference type="PANTHER" id="PTHR32305:SF15">
    <property type="entry name" value="PROTEIN RHSA-RELATED"/>
    <property type="match status" value="1"/>
</dbReference>
<dbReference type="InterPro" id="IPR036779">
    <property type="entry name" value="LysM_dom_sf"/>
</dbReference>
<dbReference type="InterPro" id="IPR006530">
    <property type="entry name" value="YD"/>
</dbReference>
<dbReference type="SMART" id="SM00257">
    <property type="entry name" value="LysM"/>
    <property type="match status" value="1"/>
</dbReference>
<dbReference type="Gene3D" id="2.180.10.10">
    <property type="entry name" value="RHS repeat-associated core"/>
    <property type="match status" value="9"/>
</dbReference>
<dbReference type="SUPFAM" id="SSF49313">
    <property type="entry name" value="Cadherin-like"/>
    <property type="match status" value="2"/>
</dbReference>
<dbReference type="InterPro" id="IPR035986">
    <property type="entry name" value="PKD_dom_sf"/>
</dbReference>
<evidence type="ECO:0008006" key="7">
    <source>
        <dbReference type="Google" id="ProtNLM"/>
    </source>
</evidence>
<dbReference type="InterPro" id="IPR050708">
    <property type="entry name" value="T6SS_VgrG/RHS"/>
</dbReference>
<keyword evidence="2" id="KW-0812">Transmembrane</keyword>
<keyword evidence="1" id="KW-0677">Repeat</keyword>
<accession>A0A4Q7IIC7</accession>
<dbReference type="Pfam" id="PF01476">
    <property type="entry name" value="LysM"/>
    <property type="match status" value="1"/>
</dbReference>
<feature type="transmembrane region" description="Helical" evidence="2">
    <location>
        <begin position="4858"/>
        <end position="4882"/>
    </location>
</feature>
<dbReference type="PROSITE" id="PS50268">
    <property type="entry name" value="CADHERIN_2"/>
    <property type="match status" value="1"/>
</dbReference>
<dbReference type="CDD" id="cd00118">
    <property type="entry name" value="LysM"/>
    <property type="match status" value="1"/>
</dbReference>
<dbReference type="RefSeq" id="WP_130257337.1">
    <property type="nucleotide sequence ID" value="NZ_PPSX01000122.1"/>
</dbReference>
<organism evidence="5 6">
    <name type="scientific">Pseudoalteromonas phenolica</name>
    <dbReference type="NCBI Taxonomy" id="161398"/>
    <lineage>
        <taxon>Bacteria</taxon>
        <taxon>Pseudomonadati</taxon>
        <taxon>Pseudomonadota</taxon>
        <taxon>Gammaproteobacteria</taxon>
        <taxon>Alteromonadales</taxon>
        <taxon>Pseudoalteromonadaceae</taxon>
        <taxon>Pseudoalteromonas</taxon>
    </lineage>
</organism>
<dbReference type="GO" id="GO:0007156">
    <property type="term" value="P:homophilic cell adhesion via plasma membrane adhesion molecules"/>
    <property type="evidence" value="ECO:0007669"/>
    <property type="project" value="InterPro"/>
</dbReference>
<feature type="domain" description="LysM" evidence="4">
    <location>
        <begin position="4733"/>
        <end position="4780"/>
    </location>
</feature>
<gene>
    <name evidence="5" type="ORF">C1E23_20585</name>
</gene>
<dbReference type="InterPro" id="IPR002126">
    <property type="entry name" value="Cadherin-like_dom"/>
</dbReference>
<dbReference type="Proteomes" id="UP000291338">
    <property type="component" value="Unassembled WGS sequence"/>
</dbReference>
<dbReference type="InterPro" id="IPR015919">
    <property type="entry name" value="Cadherin-like_sf"/>
</dbReference>
<evidence type="ECO:0000313" key="6">
    <source>
        <dbReference type="Proteomes" id="UP000291338"/>
    </source>
</evidence>
<evidence type="ECO:0000259" key="3">
    <source>
        <dbReference type="PROSITE" id="PS50268"/>
    </source>
</evidence>